<dbReference type="NCBIfam" id="TIGR04131">
    <property type="entry name" value="Bac_Flav_CTERM"/>
    <property type="match status" value="1"/>
</dbReference>
<dbReference type="PROSITE" id="PS50093">
    <property type="entry name" value="PKD"/>
    <property type="match status" value="1"/>
</dbReference>
<feature type="signal peptide" evidence="1">
    <location>
        <begin position="1"/>
        <end position="18"/>
    </location>
</feature>
<organism evidence="3 4">
    <name type="scientific">Tenacibaculum vairaonense</name>
    <dbReference type="NCBI Taxonomy" id="3137860"/>
    <lineage>
        <taxon>Bacteria</taxon>
        <taxon>Pseudomonadati</taxon>
        <taxon>Bacteroidota</taxon>
        <taxon>Flavobacteriia</taxon>
        <taxon>Flavobacteriales</taxon>
        <taxon>Flavobacteriaceae</taxon>
        <taxon>Tenacibaculum</taxon>
    </lineage>
</organism>
<dbReference type="InterPro" id="IPR015943">
    <property type="entry name" value="WD40/YVTN_repeat-like_dom_sf"/>
</dbReference>
<comment type="caution">
    <text evidence="3">The sequence shown here is derived from an EMBL/GenBank/DDBJ whole genome shotgun (WGS) entry which is preliminary data.</text>
</comment>
<gene>
    <name evidence="3" type="ORF">T190115A13A_30255</name>
</gene>
<dbReference type="RefSeq" id="WP_348739024.1">
    <property type="nucleotide sequence ID" value="NZ_CAXJRC010000033.1"/>
</dbReference>
<dbReference type="EMBL" id="CAXJRC010000033">
    <property type="protein sequence ID" value="CAL2107409.1"/>
    <property type="molecule type" value="Genomic_DNA"/>
</dbReference>
<dbReference type="Gene3D" id="2.60.40.10">
    <property type="entry name" value="Immunoglobulins"/>
    <property type="match status" value="1"/>
</dbReference>
<dbReference type="Pfam" id="PF13585">
    <property type="entry name" value="CHU_C"/>
    <property type="match status" value="1"/>
</dbReference>
<dbReference type="Proteomes" id="UP001497602">
    <property type="component" value="Unassembled WGS sequence"/>
</dbReference>
<dbReference type="InterPro" id="IPR000601">
    <property type="entry name" value="PKD_dom"/>
</dbReference>
<evidence type="ECO:0000259" key="2">
    <source>
        <dbReference type="PROSITE" id="PS50093"/>
    </source>
</evidence>
<dbReference type="SUPFAM" id="SSF82171">
    <property type="entry name" value="DPP6 N-terminal domain-like"/>
    <property type="match status" value="1"/>
</dbReference>
<evidence type="ECO:0000256" key="1">
    <source>
        <dbReference type="SAM" id="SignalP"/>
    </source>
</evidence>
<evidence type="ECO:0000313" key="4">
    <source>
        <dbReference type="Proteomes" id="UP001497602"/>
    </source>
</evidence>
<reference evidence="3 4" key="1">
    <citation type="submission" date="2024-05" db="EMBL/GenBank/DDBJ databases">
        <authorList>
            <person name="Duchaud E."/>
        </authorList>
    </citation>
    <scope>NUCLEOTIDE SEQUENCE [LARGE SCALE GENOMIC DNA]</scope>
    <source>
        <strain evidence="3">Ena-SAMPLE-TAB-13-05-2024-13:56:06:370-140305</strain>
    </source>
</reference>
<dbReference type="InterPro" id="IPR013783">
    <property type="entry name" value="Ig-like_fold"/>
</dbReference>
<proteinExistence type="predicted"/>
<accession>A0ABM9PNT3</accession>
<feature type="chain" id="PRO_5045822597" evidence="1">
    <location>
        <begin position="19"/>
        <end position="1177"/>
    </location>
</feature>
<evidence type="ECO:0000313" key="3">
    <source>
        <dbReference type="EMBL" id="CAL2107409.1"/>
    </source>
</evidence>
<name>A0ABM9PNT3_9FLAO</name>
<sequence>MKKLLTLLALFVVFLTHAQKEANIWYFGQKSGLNFNTIPPTALNDGALSTLEGCSSFSDANGNLLFYSDGIKVYDKNHQIMTFTNGILANNLKGDPSSTQSGMIIPKPKSNSIYYLFTVDDGPRIDFSTGQIIENGKGFNVYTIDMSLNSGLGQLIDEDNDGVFFKDLSDGKFNDWTEKVAAVRGSECNTFWVVSCNDNEFYAYKIDENGINATPVISPANALITRRGYLKLSPDGSKLAVANQGNNESLLYSFDNLTGKLSSTQTQLTTWNDGQAYGIEFSRNSTKLYVSTTEFFTDDLTNPSTYKLFQFDLTSDDIRNSKELIHRQDGFRGALQLGPNGKIYATIPQSYSNPGGFATHLDVIENPNAPASDIRFIENAIPLNKTLSTQGLPPFISSLLLPIEIKELSSNELVNDKTLQFCKGDSKTINSEIVTGSSVRYDWVFDNGVTKTSISTTSSLELLNIDANSAGEYKLTVTLTDSCGNDVKKEGSFKVEVYEATNATQPSNINFCDIDNDGFNTFDLQNDVTPTILNGQDPDIFEIVYYLSQDDANNNNITNALANPYTNTTPFANNIVYARMHNKVAPNACYDIKTFNLSVTGNPEPQTPSPYNLCDDTTSGSDIDGINTNFLLNTKDSEILGSLDPSLYKVTYYKSLIGAQTDNSANVINKNIPYQNETKDSQTIYVRVENRNNSICNDSSVSFNLVVNKLPEINSTVTLKQCDNDTDAFANFNLNEVRSKISSNYENETFVYFESPSDALSGIAPIPNPLSYQNKTATSDKIWTTVTNSNGCKRIAEVNLIVSTTGIPSNFQTLAFNSCDDIFDNNGTNSDLDGISTFDFSDADRKIRGLFTAVGQAIQVTYYENENDALAETNAISDISNHRNTNSPFTQNIYVRVDSELSNDCLGLGHHITLTVNPLPIFDITTTSDLVCLNNPQVRLEVINNNATYSYEWTRIGSSGVLNATNFIDIDKGGTYIVTATTQDGTLCSRSQEITIAQSTSPTLTDNDVIIVDDTNNDQTNTYTIKIRTTNLGIGDYQFALIDKKNNQTPFQDNPFFTNLSGGFYTILVNDKNGCVPDAMLEVAIVQFQKFFTPNGDGVYDTWKIKGANATFFPSSEISIFNRYGKLVAKIPIESEGWDGTFNGKVLPSNDYWFKVQLTDRKGRKFEHQGHFSLLRK</sequence>
<dbReference type="InterPro" id="IPR026341">
    <property type="entry name" value="T9SS_type_B"/>
</dbReference>
<feature type="domain" description="PKD" evidence="2">
    <location>
        <begin position="435"/>
        <end position="502"/>
    </location>
</feature>
<keyword evidence="1" id="KW-0732">Signal</keyword>
<protein>
    <submittedName>
        <fullName evidence="3">Gliding motility-associated C-terminal domain-containing protein</fullName>
    </submittedName>
</protein>
<keyword evidence="4" id="KW-1185">Reference proteome</keyword>
<dbReference type="Gene3D" id="2.130.10.10">
    <property type="entry name" value="YVTN repeat-like/Quinoprotein amine dehydrogenase"/>
    <property type="match status" value="1"/>
</dbReference>